<dbReference type="GeneID" id="93277705"/>
<dbReference type="EMBL" id="FOIM01000030">
    <property type="protein sequence ID" value="SEU09678.1"/>
    <property type="molecule type" value="Genomic_DNA"/>
</dbReference>
<sequence length="751" mass="83296">MRKRVGTGVLLALLVTVAAGCAKTPDVTETNPQHQSGAGLNETPVTLHVYNTLGETVSMERAEEYIRRTMPNVTIESTYEIAPKMENAQLAAVRGGGGPEILYTQDYYTYVQNGYLKDLTSEPFLKNYMISALSDAEVGGKVYALPVGNGYISGLMVNQRLLTELGHELPRTQDEFAALCGRLQESREETGVRAYAFGMLYDERAALGAMPFFLDAYTDSAYVQWLSQYRRDPSSVSFQDPAFVRVLRELEELKAMGLCQSSDFLTSDSQNLQEVIRGDALMCSVSYVDFAVRFEDKLTEVNGVPSFRVAKDGRQIYVPAEDFVFIPYMGKTRGESWLATNGDWYLGINANVTDEATLQASRLYLEYVASTEFAPEYYSASVPAGATTYYRRDDALEYSFFQERHPEVYQCLTENSVIKNPYQFYGSSLFTFALRHSLCDQKYYAGLSGGSAYKDIGAAEDILAVLEDYRITGQNPYEVPDRVVGYTEKEYGYVRIFSRSNESALGNLLADALREYTGADLAVVNAGALTAGLEVGEITESDLATAMLYGLSNHVVTVRCKGANLISILSTNNLVSTVRADQSGVYGGMVIPSGFTYTIAYEPVDESGYGAGAQIRDVRLANGEPLDPEAWYTVTTTDYELGGRDLWEAFTLIPAEKPGKLPDGIAIYRTFDPESGAASRMFDLNLDTYEEQYRQITDWAVEQPNIIDAVIAYIERHSENGVLVPVTTDGRIRIENMPERLDVEKNGVELR</sequence>
<dbReference type="PROSITE" id="PS51257">
    <property type="entry name" value="PROKAR_LIPOPROTEIN"/>
    <property type="match status" value="1"/>
</dbReference>
<dbReference type="Pfam" id="PF13416">
    <property type="entry name" value="SBP_bac_8"/>
    <property type="match status" value="1"/>
</dbReference>
<dbReference type="InterPro" id="IPR006179">
    <property type="entry name" value="5_nucleotidase/apyrase"/>
</dbReference>
<feature type="chain" id="PRO_5044372624" evidence="1">
    <location>
        <begin position="23"/>
        <end position="751"/>
    </location>
</feature>
<dbReference type="GO" id="GO:0016787">
    <property type="term" value="F:hydrolase activity"/>
    <property type="evidence" value="ECO:0007669"/>
    <property type="project" value="InterPro"/>
</dbReference>
<evidence type="ECO:0000259" key="2">
    <source>
        <dbReference type="Pfam" id="PF02872"/>
    </source>
</evidence>
<feature type="domain" description="5'-Nucleotidase C-terminal" evidence="2">
    <location>
        <begin position="483"/>
        <end position="651"/>
    </location>
</feature>
<keyword evidence="1" id="KW-0732">Signal</keyword>
<evidence type="ECO:0000313" key="3">
    <source>
        <dbReference type="EMBL" id="SEU09678.1"/>
    </source>
</evidence>
<dbReference type="PANTHER" id="PTHR11575">
    <property type="entry name" value="5'-NUCLEOTIDASE-RELATED"/>
    <property type="match status" value="1"/>
</dbReference>
<proteinExistence type="predicted"/>
<dbReference type="STRING" id="460384.SAMN05216313_13028"/>
<dbReference type="Gene3D" id="3.90.780.10">
    <property type="entry name" value="5'-Nucleotidase, C-terminal domain"/>
    <property type="match status" value="1"/>
</dbReference>
<reference evidence="4" key="1">
    <citation type="submission" date="2016-10" db="EMBL/GenBank/DDBJ databases">
        <authorList>
            <person name="Varghese N."/>
            <person name="Submissions S."/>
        </authorList>
    </citation>
    <scope>NUCLEOTIDE SEQUENCE [LARGE SCALE GENOMIC DNA]</scope>
    <source>
        <strain evidence="4">NLAE-zl-G277</strain>
    </source>
</reference>
<protein>
    <submittedName>
        <fullName evidence="3">ABC-type glycerol-3-phosphate transport system, substrate-binding protein</fullName>
    </submittedName>
</protein>
<dbReference type="InterPro" id="IPR036907">
    <property type="entry name" value="5'-Nucleotdase_C_sf"/>
</dbReference>
<name>A0A1I0JJP3_9FIRM</name>
<dbReference type="Gene3D" id="3.40.190.10">
    <property type="entry name" value="Periplasmic binding protein-like II"/>
    <property type="match status" value="1"/>
</dbReference>
<dbReference type="Proteomes" id="UP000198508">
    <property type="component" value="Unassembled WGS sequence"/>
</dbReference>
<gene>
    <name evidence="3" type="ORF">SAMN05216313_13028</name>
</gene>
<dbReference type="PANTHER" id="PTHR11575:SF24">
    <property type="entry name" value="5'-NUCLEOTIDASE"/>
    <property type="match status" value="1"/>
</dbReference>
<organism evidence="3 4">
    <name type="scientific">Enterocloster lavalensis</name>
    <dbReference type="NCBI Taxonomy" id="460384"/>
    <lineage>
        <taxon>Bacteria</taxon>
        <taxon>Bacillati</taxon>
        <taxon>Bacillota</taxon>
        <taxon>Clostridia</taxon>
        <taxon>Lachnospirales</taxon>
        <taxon>Lachnospiraceae</taxon>
        <taxon>Enterocloster</taxon>
    </lineage>
</organism>
<feature type="signal peptide" evidence="1">
    <location>
        <begin position="1"/>
        <end position="22"/>
    </location>
</feature>
<dbReference type="GO" id="GO:0030288">
    <property type="term" value="C:outer membrane-bounded periplasmic space"/>
    <property type="evidence" value="ECO:0007669"/>
    <property type="project" value="TreeGrafter"/>
</dbReference>
<dbReference type="Pfam" id="PF02872">
    <property type="entry name" value="5_nucleotid_C"/>
    <property type="match status" value="1"/>
</dbReference>
<dbReference type="AlphaFoldDB" id="A0A1I0JJP3"/>
<dbReference type="RefSeq" id="WP_092369072.1">
    <property type="nucleotide sequence ID" value="NZ_DAINWJ010000036.1"/>
</dbReference>
<evidence type="ECO:0000256" key="1">
    <source>
        <dbReference type="SAM" id="SignalP"/>
    </source>
</evidence>
<dbReference type="InterPro" id="IPR006059">
    <property type="entry name" value="SBP"/>
</dbReference>
<accession>A0A1I0JJP3</accession>
<dbReference type="SUPFAM" id="SSF53850">
    <property type="entry name" value="Periplasmic binding protein-like II"/>
    <property type="match status" value="1"/>
</dbReference>
<dbReference type="InterPro" id="IPR008334">
    <property type="entry name" value="5'-Nucleotdase_C"/>
</dbReference>
<dbReference type="GO" id="GO:0009166">
    <property type="term" value="P:nucleotide catabolic process"/>
    <property type="evidence" value="ECO:0007669"/>
    <property type="project" value="InterPro"/>
</dbReference>
<dbReference type="SUPFAM" id="SSF55816">
    <property type="entry name" value="5'-nucleotidase (syn. UDP-sugar hydrolase), C-terminal domain"/>
    <property type="match status" value="1"/>
</dbReference>
<evidence type="ECO:0000313" key="4">
    <source>
        <dbReference type="Proteomes" id="UP000198508"/>
    </source>
</evidence>
<keyword evidence="4" id="KW-1185">Reference proteome</keyword>